<dbReference type="PANTHER" id="PTHR22748">
    <property type="entry name" value="AP ENDONUCLEASE"/>
    <property type="match status" value="1"/>
</dbReference>
<feature type="compositionally biased region" description="Basic and acidic residues" evidence="7">
    <location>
        <begin position="719"/>
        <end position="732"/>
    </location>
</feature>
<keyword evidence="10" id="KW-1185">Reference proteome</keyword>
<dbReference type="PANTHER" id="PTHR22748:SF28">
    <property type="entry name" value="OR APYRIMIDINIC SITE) LYASE, PUTATIVE-RELATED"/>
    <property type="match status" value="1"/>
</dbReference>
<feature type="region of interest" description="Disordered" evidence="7">
    <location>
        <begin position="672"/>
        <end position="751"/>
    </location>
</feature>
<evidence type="ECO:0000256" key="2">
    <source>
        <dbReference type="ARBA" id="ARBA00022723"/>
    </source>
</evidence>
<feature type="site" description="Transition state stabilizer" evidence="6">
    <location>
        <position position="211"/>
    </location>
</feature>
<dbReference type="GO" id="GO:0046872">
    <property type="term" value="F:metal ion binding"/>
    <property type="evidence" value="ECO:0007669"/>
    <property type="project" value="UniProtKB-KW"/>
</dbReference>
<evidence type="ECO:0000256" key="1">
    <source>
        <dbReference type="ARBA" id="ARBA00007092"/>
    </source>
</evidence>
<organism evidence="9 10">
    <name type="scientific">Porcisia hertigi</name>
    <dbReference type="NCBI Taxonomy" id="2761500"/>
    <lineage>
        <taxon>Eukaryota</taxon>
        <taxon>Discoba</taxon>
        <taxon>Euglenozoa</taxon>
        <taxon>Kinetoplastea</taxon>
        <taxon>Metakinetoplastina</taxon>
        <taxon>Trypanosomatida</taxon>
        <taxon>Trypanosomatidae</taxon>
        <taxon>Leishmaniinae</taxon>
        <taxon>Porcisia</taxon>
    </lineage>
</organism>
<dbReference type="GO" id="GO:0003677">
    <property type="term" value="F:DNA binding"/>
    <property type="evidence" value="ECO:0007669"/>
    <property type="project" value="InterPro"/>
</dbReference>
<evidence type="ECO:0000256" key="3">
    <source>
        <dbReference type="ARBA" id="ARBA00022801"/>
    </source>
</evidence>
<name>A0A836HQL9_9TRYP</name>
<accession>A0A836HQL9</accession>
<dbReference type="GO" id="GO:0006284">
    <property type="term" value="P:base-excision repair"/>
    <property type="evidence" value="ECO:0007669"/>
    <property type="project" value="TreeGrafter"/>
</dbReference>
<protein>
    <recommendedName>
        <fullName evidence="8">Endonuclease/exonuclease/phosphatase domain-containing protein</fullName>
    </recommendedName>
</protein>
<dbReference type="GO" id="GO:0005634">
    <property type="term" value="C:nucleus"/>
    <property type="evidence" value="ECO:0007669"/>
    <property type="project" value="TreeGrafter"/>
</dbReference>
<evidence type="ECO:0000256" key="5">
    <source>
        <dbReference type="PIRSR" id="PIRSR604808-2"/>
    </source>
</evidence>
<evidence type="ECO:0000256" key="6">
    <source>
        <dbReference type="PIRSR" id="PIRSR604808-3"/>
    </source>
</evidence>
<dbReference type="GO" id="GO:0008081">
    <property type="term" value="F:phosphoric diester hydrolase activity"/>
    <property type="evidence" value="ECO:0007669"/>
    <property type="project" value="TreeGrafter"/>
</dbReference>
<feature type="binding site" evidence="5">
    <location>
        <position position="7"/>
    </location>
    <ligand>
        <name>Mg(2+)</name>
        <dbReference type="ChEBI" id="CHEBI:18420"/>
        <label>1</label>
    </ligand>
</feature>
<dbReference type="OrthoDB" id="391817at2759"/>
<evidence type="ECO:0000313" key="10">
    <source>
        <dbReference type="Proteomes" id="UP000674318"/>
    </source>
</evidence>
<dbReference type="SUPFAM" id="SSF56219">
    <property type="entry name" value="DNase I-like"/>
    <property type="match status" value="2"/>
</dbReference>
<dbReference type="InterPro" id="IPR036691">
    <property type="entry name" value="Endo/exonu/phosph_ase_sf"/>
</dbReference>
<feature type="binding site" evidence="5">
    <location>
        <position position="211"/>
    </location>
    <ligand>
        <name>Mg(2+)</name>
        <dbReference type="ChEBI" id="CHEBI:18420"/>
        <label>1</label>
    </ligand>
</feature>
<dbReference type="AlphaFoldDB" id="A0A836HQL9"/>
<sequence>MFLISWNVAGWSATSGAIRESFGSIHDFFACTTADIICLQECKGTLAKLNVSPVEMGASDPPVSRRPVVASLKRLVAVQESVRSAGSVEGGASTGSSSGGGGCSDGIDGWESFWCFSGKQHRGLNGVVTFARKGLTWRCDNRPFAQDEFNEEGRVVVTHHSAFVLVNVYVPNARGGARQNFKFRFLHALDEKMEQLRKETEKPVILAGDLNMTYRAHDAAWSLRRVHLGALLQLQALAESEGDAAWAAAHPHLSKSAMQRVSNMIANHLCVRAQELAASTGISTAAAAAGAAASLTPPILPSPTTSSAGTGVVSVDTVANRDDNTIDREALRRLCALLPQRGTGGNGRAEHNFTTPPVPLQALYDVGFRCVYASDFVKSFPCTHNNELYAVVHFCGLAPHSDASAEFMGRLLQLRLPVSSSPVPRRLPLAVSAEPVACREKLSRVRMWDTFLLKKEVVDTWCRAPADIPLIDAMLLREVERQQLRPYCPCPYTCWDQSRNRRLENEGTRLDYILVDSALLPGVVCRAETANNVFPGVSVQGSSDSSAAHPSSLREDFFSEVHGELYRDGMGRAMANGSYPPAPFDGTGMPPLSEQARELCFAGLPSTGLFVTPPQFSDHIGVGLLLDLERLGMTRRLLQRPGKVVEDHKCMYRPPLGLRTFFAAAAAERSSATLTQPSTRREEAANGQGVDEMSTRVAGHKRGPDNTTFLSSSNSRTSAKAERGMVKSRSDDDTVVTPGDAKPYIIDADQL</sequence>
<proteinExistence type="inferred from homology"/>
<dbReference type="KEGG" id="phet:94286930"/>
<dbReference type="InterPro" id="IPR020847">
    <property type="entry name" value="AP_endonuclease_F1_BS"/>
</dbReference>
<dbReference type="Proteomes" id="UP000674318">
    <property type="component" value="Unassembled WGS sequence"/>
</dbReference>
<dbReference type="GeneID" id="94286930"/>
<dbReference type="RefSeq" id="XP_067753010.1">
    <property type="nucleotide sequence ID" value="XM_067896853.1"/>
</dbReference>
<feature type="binding site" evidence="5">
    <location>
        <position position="209"/>
    </location>
    <ligand>
        <name>Mg(2+)</name>
        <dbReference type="ChEBI" id="CHEBI:18420"/>
        <label>1</label>
    </ligand>
</feature>
<keyword evidence="3" id="KW-0378">Hydrolase</keyword>
<gene>
    <name evidence="9" type="ORF">JKF63_00804</name>
</gene>
<dbReference type="GO" id="GO:0003906">
    <property type="term" value="F:DNA-(apurinic or apyrimidinic site) endonuclease activity"/>
    <property type="evidence" value="ECO:0007669"/>
    <property type="project" value="TreeGrafter"/>
</dbReference>
<dbReference type="Pfam" id="PF03372">
    <property type="entry name" value="Exo_endo_phos"/>
    <property type="match status" value="1"/>
</dbReference>
<feature type="binding site" evidence="5">
    <location>
        <position position="41"/>
    </location>
    <ligand>
        <name>Mg(2+)</name>
        <dbReference type="ChEBI" id="CHEBI:18420"/>
        <label>1</label>
    </ligand>
</feature>
<feature type="domain" description="Endonuclease/exonuclease/phosphatase" evidence="8">
    <location>
        <begin position="4"/>
        <end position="229"/>
    </location>
</feature>
<evidence type="ECO:0000256" key="4">
    <source>
        <dbReference type="ARBA" id="ARBA00022842"/>
    </source>
</evidence>
<dbReference type="GO" id="GO:0008311">
    <property type="term" value="F:double-stranded DNA 3'-5' DNA exonuclease activity"/>
    <property type="evidence" value="ECO:0007669"/>
    <property type="project" value="TreeGrafter"/>
</dbReference>
<dbReference type="PROSITE" id="PS00726">
    <property type="entry name" value="AP_NUCLEASE_F1_1"/>
    <property type="match status" value="1"/>
</dbReference>
<keyword evidence="5" id="KW-0464">Manganese</keyword>
<feature type="compositionally biased region" description="Polar residues" evidence="7">
    <location>
        <begin position="705"/>
        <end position="718"/>
    </location>
</feature>
<reference evidence="9 10" key="1">
    <citation type="submission" date="2021-02" db="EMBL/GenBank/DDBJ databases">
        <title>Porcisia hertigi Genome sequencing and assembly.</title>
        <authorList>
            <person name="Almutairi H."/>
            <person name="Gatherer D."/>
        </authorList>
    </citation>
    <scope>NUCLEOTIDE SEQUENCE [LARGE SCALE GENOMIC DNA]</scope>
    <source>
        <strain evidence="9 10">C119</strain>
    </source>
</reference>
<keyword evidence="4 5" id="KW-0460">Magnesium</keyword>
<dbReference type="InterPro" id="IPR005135">
    <property type="entry name" value="Endo/exonuclease/phosphatase"/>
</dbReference>
<comment type="similarity">
    <text evidence="1">Belongs to the DNA repair enzymes AP/ExoA family.</text>
</comment>
<dbReference type="Gene3D" id="3.60.10.10">
    <property type="entry name" value="Endonuclease/exonuclease/phosphatase"/>
    <property type="match status" value="2"/>
</dbReference>
<evidence type="ECO:0000256" key="7">
    <source>
        <dbReference type="SAM" id="MobiDB-lite"/>
    </source>
</evidence>
<evidence type="ECO:0000259" key="8">
    <source>
        <dbReference type="Pfam" id="PF03372"/>
    </source>
</evidence>
<keyword evidence="2 5" id="KW-0479">Metal-binding</keyword>
<evidence type="ECO:0000313" key="9">
    <source>
        <dbReference type="EMBL" id="KAG5490682.1"/>
    </source>
</evidence>
<dbReference type="InterPro" id="IPR004808">
    <property type="entry name" value="AP_endonuc_1"/>
</dbReference>
<comment type="cofactor">
    <cofactor evidence="5">
        <name>Mg(2+)</name>
        <dbReference type="ChEBI" id="CHEBI:18420"/>
    </cofactor>
    <cofactor evidence="5">
        <name>Mn(2+)</name>
        <dbReference type="ChEBI" id="CHEBI:29035"/>
    </cofactor>
    <text evidence="5">Probably binds two magnesium or manganese ions per subunit.</text>
</comment>
<comment type="caution">
    <text evidence="9">The sequence shown here is derived from an EMBL/GenBank/DDBJ whole genome shotgun (WGS) entry which is preliminary data.</text>
</comment>
<dbReference type="EMBL" id="JAFJZO010000036">
    <property type="protein sequence ID" value="KAG5490682.1"/>
    <property type="molecule type" value="Genomic_DNA"/>
</dbReference>